<keyword evidence="6 7" id="KW-0472">Membrane</keyword>
<dbReference type="Proteomes" id="UP000377595">
    <property type="component" value="Unassembled WGS sequence"/>
</dbReference>
<comment type="similarity">
    <text evidence="7">Belongs to the binding-protein-dependent transport system permease family.</text>
</comment>
<dbReference type="InterPro" id="IPR035906">
    <property type="entry name" value="MetI-like_sf"/>
</dbReference>
<feature type="transmembrane region" description="Helical" evidence="7">
    <location>
        <begin position="127"/>
        <end position="160"/>
    </location>
</feature>
<comment type="subcellular location">
    <subcellularLocation>
        <location evidence="1 7">Cell membrane</location>
        <topology evidence="1 7">Multi-pass membrane protein</topology>
    </subcellularLocation>
</comment>
<keyword evidence="3" id="KW-1003">Cell membrane</keyword>
<dbReference type="CDD" id="cd06261">
    <property type="entry name" value="TM_PBP2"/>
    <property type="match status" value="1"/>
</dbReference>
<dbReference type="AlphaFoldDB" id="A0A5M3XQX7"/>
<dbReference type="Pfam" id="PF00528">
    <property type="entry name" value="BPD_transp_1"/>
    <property type="match status" value="1"/>
</dbReference>
<dbReference type="GO" id="GO:0005886">
    <property type="term" value="C:plasma membrane"/>
    <property type="evidence" value="ECO:0007669"/>
    <property type="project" value="UniProtKB-SubCell"/>
</dbReference>
<dbReference type="SUPFAM" id="SSF161098">
    <property type="entry name" value="MetI-like"/>
    <property type="match status" value="1"/>
</dbReference>
<evidence type="ECO:0000259" key="8">
    <source>
        <dbReference type="PROSITE" id="PS50928"/>
    </source>
</evidence>
<evidence type="ECO:0000256" key="7">
    <source>
        <dbReference type="RuleBase" id="RU363032"/>
    </source>
</evidence>
<evidence type="ECO:0000256" key="3">
    <source>
        <dbReference type="ARBA" id="ARBA00022475"/>
    </source>
</evidence>
<evidence type="ECO:0000256" key="6">
    <source>
        <dbReference type="ARBA" id="ARBA00023136"/>
    </source>
</evidence>
<feature type="transmembrane region" description="Helical" evidence="7">
    <location>
        <begin position="91"/>
        <end position="115"/>
    </location>
</feature>
<feature type="transmembrane region" description="Helical" evidence="7">
    <location>
        <begin position="206"/>
        <end position="231"/>
    </location>
</feature>
<feature type="domain" description="ABC transmembrane type-1" evidence="8">
    <location>
        <begin position="89"/>
        <end position="273"/>
    </location>
</feature>
<evidence type="ECO:0000256" key="5">
    <source>
        <dbReference type="ARBA" id="ARBA00022989"/>
    </source>
</evidence>
<dbReference type="PANTHER" id="PTHR43386:SF1">
    <property type="entry name" value="D,D-DIPEPTIDE TRANSPORT SYSTEM PERMEASE PROTEIN DDPC-RELATED"/>
    <property type="match status" value="1"/>
</dbReference>
<organism evidence="9 10">
    <name type="scientific">Acrocarpospora pleiomorpha</name>
    <dbReference type="NCBI Taxonomy" id="90975"/>
    <lineage>
        <taxon>Bacteria</taxon>
        <taxon>Bacillati</taxon>
        <taxon>Actinomycetota</taxon>
        <taxon>Actinomycetes</taxon>
        <taxon>Streptosporangiales</taxon>
        <taxon>Streptosporangiaceae</taxon>
        <taxon>Acrocarpospora</taxon>
    </lineage>
</organism>
<keyword evidence="4 7" id="KW-0812">Transmembrane</keyword>
<evidence type="ECO:0000313" key="10">
    <source>
        <dbReference type="Proteomes" id="UP000377595"/>
    </source>
</evidence>
<dbReference type="PROSITE" id="PS50928">
    <property type="entry name" value="ABC_TM1"/>
    <property type="match status" value="1"/>
</dbReference>
<dbReference type="RefSeq" id="WP_155345755.1">
    <property type="nucleotide sequence ID" value="NZ_BAAAHM010000002.1"/>
</dbReference>
<evidence type="ECO:0000256" key="4">
    <source>
        <dbReference type="ARBA" id="ARBA00022692"/>
    </source>
</evidence>
<gene>
    <name evidence="9" type="ORF">Aple_036240</name>
</gene>
<dbReference type="EMBL" id="BLAF01000018">
    <property type="protein sequence ID" value="GES20728.1"/>
    <property type="molecule type" value="Genomic_DNA"/>
</dbReference>
<evidence type="ECO:0000256" key="1">
    <source>
        <dbReference type="ARBA" id="ARBA00004651"/>
    </source>
</evidence>
<dbReference type="InterPro" id="IPR050366">
    <property type="entry name" value="BP-dependent_transpt_permease"/>
</dbReference>
<feature type="transmembrane region" description="Helical" evidence="7">
    <location>
        <begin position="24"/>
        <end position="47"/>
    </location>
</feature>
<keyword evidence="10" id="KW-1185">Reference proteome</keyword>
<dbReference type="InterPro" id="IPR000515">
    <property type="entry name" value="MetI-like"/>
</dbReference>
<evidence type="ECO:0000256" key="2">
    <source>
        <dbReference type="ARBA" id="ARBA00022448"/>
    </source>
</evidence>
<accession>A0A5M3XQX7</accession>
<keyword evidence="2 7" id="KW-0813">Transport</keyword>
<dbReference type="PANTHER" id="PTHR43386">
    <property type="entry name" value="OLIGOPEPTIDE TRANSPORT SYSTEM PERMEASE PROTEIN APPC"/>
    <property type="match status" value="1"/>
</dbReference>
<dbReference type="GO" id="GO:0055085">
    <property type="term" value="P:transmembrane transport"/>
    <property type="evidence" value="ECO:0007669"/>
    <property type="project" value="InterPro"/>
</dbReference>
<proteinExistence type="inferred from homology"/>
<dbReference type="OrthoDB" id="6637947at2"/>
<reference evidence="9 10" key="1">
    <citation type="submission" date="2019-10" db="EMBL/GenBank/DDBJ databases">
        <title>Whole genome shotgun sequence of Acrocarpospora pleiomorpha NBRC 16267.</title>
        <authorList>
            <person name="Ichikawa N."/>
            <person name="Kimura A."/>
            <person name="Kitahashi Y."/>
            <person name="Komaki H."/>
            <person name="Oguchi A."/>
        </authorList>
    </citation>
    <scope>NUCLEOTIDE SEQUENCE [LARGE SCALE GENOMIC DNA]</scope>
    <source>
        <strain evidence="9 10">NBRC 16267</strain>
    </source>
</reference>
<name>A0A5M3XQX7_9ACTN</name>
<dbReference type="Gene3D" id="1.10.3720.10">
    <property type="entry name" value="MetI-like"/>
    <property type="match status" value="1"/>
</dbReference>
<protein>
    <submittedName>
        <fullName evidence="9">Peptide ABC transporter permease</fullName>
    </submittedName>
</protein>
<comment type="caution">
    <text evidence="9">The sequence shown here is derived from an EMBL/GenBank/DDBJ whole genome shotgun (WGS) entry which is preliminary data.</text>
</comment>
<evidence type="ECO:0000313" key="9">
    <source>
        <dbReference type="EMBL" id="GES20728.1"/>
    </source>
</evidence>
<feature type="transmembrane region" description="Helical" evidence="7">
    <location>
        <begin position="251"/>
        <end position="273"/>
    </location>
</feature>
<keyword evidence="5 7" id="KW-1133">Transmembrane helix</keyword>
<sequence length="291" mass="30680">MTRTLTDTDAAVARRPRLPIRGRAAEFVAVAVLLAWLVVIVAAPLLAPHDPLAQDAAPLSGPSAQYWFGTDAAGRDVFSRVLYGARLSVPLGLVLVAATAVVGTVVGLLAGFFGGWVDEVLMRVADVVFAFPVIILAMAVAASLGPSLTNAVLASVLVWWPAYARTVRSVVLGLRESEFVLANRLAGVGSVRSMFVDLLPSVAGPVLVLGMLDVGAAILLLSGLSFLGLGARPPEPEWGAQVSESLQYFDQWWLAVFPGLAIVTVVLAFNIIGDALRDRLDPKLRQAGEHA</sequence>